<feature type="short sequence motif" description="GXGXXG" evidence="4">
    <location>
        <begin position="14"/>
        <end position="19"/>
    </location>
</feature>
<evidence type="ECO:0000313" key="6">
    <source>
        <dbReference type="EMBL" id="KAJ5067043.1"/>
    </source>
</evidence>
<dbReference type="PROSITE" id="PS51635">
    <property type="entry name" value="PNPLA"/>
    <property type="match status" value="1"/>
</dbReference>
<feature type="short sequence motif" description="DGA/G" evidence="4">
    <location>
        <begin position="266"/>
        <end position="268"/>
    </location>
</feature>
<evidence type="ECO:0000256" key="1">
    <source>
        <dbReference type="ARBA" id="ARBA00022801"/>
    </source>
</evidence>
<dbReference type="GO" id="GO:0016020">
    <property type="term" value="C:membrane"/>
    <property type="evidence" value="ECO:0007669"/>
    <property type="project" value="TreeGrafter"/>
</dbReference>
<dbReference type="OrthoDB" id="1658288at2759"/>
<organism evidence="6 7">
    <name type="scientific">Anaeramoeba ignava</name>
    <name type="common">Anaerobic marine amoeba</name>
    <dbReference type="NCBI Taxonomy" id="1746090"/>
    <lineage>
        <taxon>Eukaryota</taxon>
        <taxon>Metamonada</taxon>
        <taxon>Anaeramoebidae</taxon>
        <taxon>Anaeramoeba</taxon>
    </lineage>
</organism>
<dbReference type="AlphaFoldDB" id="A0A9Q0L8K5"/>
<feature type="active site" description="Proton acceptor" evidence="4">
    <location>
        <position position="266"/>
    </location>
</feature>
<dbReference type="Pfam" id="PF01734">
    <property type="entry name" value="Patatin"/>
    <property type="match status" value="1"/>
</dbReference>
<comment type="caution">
    <text evidence="6">The sequence shown here is derived from an EMBL/GenBank/DDBJ whole genome shotgun (WGS) entry which is preliminary data.</text>
</comment>
<evidence type="ECO:0000313" key="7">
    <source>
        <dbReference type="Proteomes" id="UP001149090"/>
    </source>
</evidence>
<dbReference type="OMA" id="QHSPRIF"/>
<feature type="active site" description="Nucleophile" evidence="4">
    <location>
        <position position="48"/>
    </location>
</feature>
<accession>A0A9Q0L8K5</accession>
<name>A0A9Q0L8K5_ANAIG</name>
<dbReference type="PANTHER" id="PTHR24185">
    <property type="entry name" value="CALCIUM-INDEPENDENT PHOSPHOLIPASE A2-GAMMA"/>
    <property type="match status" value="1"/>
</dbReference>
<evidence type="ECO:0000256" key="4">
    <source>
        <dbReference type="PROSITE-ProRule" id="PRU01161"/>
    </source>
</evidence>
<proteinExistence type="predicted"/>
<evidence type="ECO:0000256" key="2">
    <source>
        <dbReference type="ARBA" id="ARBA00022963"/>
    </source>
</evidence>
<dbReference type="EMBL" id="JAPDFW010000135">
    <property type="protein sequence ID" value="KAJ5067043.1"/>
    <property type="molecule type" value="Genomic_DNA"/>
</dbReference>
<sequence length="398" mass="45486">MQNKKIFRCLSIDGGGIRGIIPLVILCEIEKKTNKSISELFDFISGTSTGGIIALALSIRELKQNNDKFTNPVFNSKFSAETLLDYYKNLGQTVFTNNPIEYGINSFKKRKKSLKKTESINENNEIEENKEIEENEKGVKLQTEENKPKEQSKKSFAKSLFSSVANFGAKHLDNFVKEKTNFTFLDYFKTKYPRSGIDSLLKKFFGELKMNECFNQVFIPSFNVSTREPIFFTNKNNTKIRKVAGATSAAPTYFDPAKIEDDFYLDGGVFANNPCLSMFSLLSQRTIPISNMFIVSLGTGLFKPPIHEKIIDAGKLEWSKYIFDIFIDSGSDLVDFSMKQLFSFYPNQYFRFQSTLDKEIILDDCSTENIQYLENLAKKMIQQNQDQIDLVCKILTSN</sequence>
<keyword evidence="7" id="KW-1185">Reference proteome</keyword>
<dbReference type="GO" id="GO:0016042">
    <property type="term" value="P:lipid catabolic process"/>
    <property type="evidence" value="ECO:0007669"/>
    <property type="project" value="UniProtKB-UniRule"/>
</dbReference>
<dbReference type="InterPro" id="IPR002641">
    <property type="entry name" value="PNPLA_dom"/>
</dbReference>
<feature type="short sequence motif" description="GXSXG" evidence="4">
    <location>
        <begin position="46"/>
        <end position="50"/>
    </location>
</feature>
<evidence type="ECO:0000256" key="3">
    <source>
        <dbReference type="ARBA" id="ARBA00023098"/>
    </source>
</evidence>
<keyword evidence="1 4" id="KW-0378">Hydrolase</keyword>
<dbReference type="SUPFAM" id="SSF52151">
    <property type="entry name" value="FabD/lysophospholipase-like"/>
    <property type="match status" value="1"/>
</dbReference>
<keyword evidence="2 4" id="KW-0442">Lipid degradation</keyword>
<dbReference type="PANTHER" id="PTHR24185:SF1">
    <property type="entry name" value="CALCIUM-INDEPENDENT PHOSPHOLIPASE A2-GAMMA"/>
    <property type="match status" value="1"/>
</dbReference>
<dbReference type="Proteomes" id="UP001149090">
    <property type="component" value="Unassembled WGS sequence"/>
</dbReference>
<dbReference type="GO" id="GO:0019369">
    <property type="term" value="P:arachidonate metabolic process"/>
    <property type="evidence" value="ECO:0007669"/>
    <property type="project" value="TreeGrafter"/>
</dbReference>
<dbReference type="InterPro" id="IPR016035">
    <property type="entry name" value="Acyl_Trfase/lysoPLipase"/>
</dbReference>
<keyword evidence="3 4" id="KW-0443">Lipid metabolism</keyword>
<protein>
    <submittedName>
        <fullName evidence="6">Calcium-independent phospholipase a2-gamma</fullName>
    </submittedName>
</protein>
<gene>
    <name evidence="6" type="ORF">M0811_13305</name>
</gene>
<reference evidence="6" key="1">
    <citation type="submission" date="2022-10" db="EMBL/GenBank/DDBJ databases">
        <title>Novel sulphate-reducing endosymbionts in the free-living metamonad Anaeramoeba.</title>
        <authorList>
            <person name="Jerlstrom-Hultqvist J."/>
            <person name="Cepicka I."/>
            <person name="Gallot-Lavallee L."/>
            <person name="Salas-Leiva D."/>
            <person name="Curtis B.A."/>
            <person name="Zahonova K."/>
            <person name="Pipaliya S."/>
            <person name="Dacks J."/>
            <person name="Roger A.J."/>
        </authorList>
    </citation>
    <scope>NUCLEOTIDE SEQUENCE</scope>
    <source>
        <strain evidence="6">BMAN</strain>
    </source>
</reference>
<dbReference type="GO" id="GO:0047499">
    <property type="term" value="F:calcium-independent phospholipase A2 activity"/>
    <property type="evidence" value="ECO:0007669"/>
    <property type="project" value="TreeGrafter"/>
</dbReference>
<evidence type="ECO:0000259" key="5">
    <source>
        <dbReference type="PROSITE" id="PS51635"/>
    </source>
</evidence>
<feature type="domain" description="PNPLA" evidence="5">
    <location>
        <begin position="10"/>
        <end position="279"/>
    </location>
</feature>
<dbReference type="Gene3D" id="3.40.1090.10">
    <property type="entry name" value="Cytosolic phospholipase A2 catalytic domain"/>
    <property type="match status" value="1"/>
</dbReference>